<organism evidence="1">
    <name type="scientific">Siphoviridae sp. ctkyp1</name>
    <dbReference type="NCBI Taxonomy" id="2825646"/>
    <lineage>
        <taxon>Viruses</taxon>
        <taxon>Duplodnaviria</taxon>
        <taxon>Heunggongvirae</taxon>
        <taxon>Uroviricota</taxon>
        <taxon>Caudoviricetes</taxon>
    </lineage>
</organism>
<name>A0A8S5P4T2_9CAUD</name>
<dbReference type="EMBL" id="BK015328">
    <property type="protein sequence ID" value="DAE01648.1"/>
    <property type="molecule type" value="Genomic_DNA"/>
</dbReference>
<sequence length="54" mass="6100">MEKENKMDFRAETVAEEYAELVGRLKAFKAYLDSGESILIDKKICIAMLGLDSD</sequence>
<reference evidence="1" key="1">
    <citation type="journal article" date="2021" name="Proc. Natl. Acad. Sci. U.S.A.">
        <title>A Catalog of Tens of Thousands of Viruses from Human Metagenomes Reveals Hidden Associations with Chronic Diseases.</title>
        <authorList>
            <person name="Tisza M.J."/>
            <person name="Buck C.B."/>
        </authorList>
    </citation>
    <scope>NUCLEOTIDE SEQUENCE</scope>
    <source>
        <strain evidence="1">Ctkyp1</strain>
    </source>
</reference>
<protein>
    <submittedName>
        <fullName evidence="1">Uncharacterized protein</fullName>
    </submittedName>
</protein>
<accession>A0A8S5P4T2</accession>
<evidence type="ECO:0000313" key="1">
    <source>
        <dbReference type="EMBL" id="DAE01648.1"/>
    </source>
</evidence>
<proteinExistence type="predicted"/>